<evidence type="ECO:0000256" key="8">
    <source>
        <dbReference type="HAMAP-Rule" id="MF_00972"/>
    </source>
</evidence>
<dbReference type="EMBL" id="CP011403">
    <property type="protein sequence ID" value="AKI04710.1"/>
    <property type="molecule type" value="Genomic_DNA"/>
</dbReference>
<reference evidence="10 11" key="1">
    <citation type="submission" date="2015-05" db="EMBL/GenBank/DDBJ databases">
        <title>Complete genome sequence of Lactobacillus salivarius Ren, a probiotic strain with antitumor activity.</title>
        <authorList>
            <person name="Sun E."/>
            <person name="Zhao L."/>
            <person name="Liu S."/>
            <person name="Zhang M."/>
            <person name="Guo H."/>
            <person name="Ren F."/>
        </authorList>
    </citation>
    <scope>NUCLEOTIDE SEQUENCE [LARGE SCALE GENOMIC DNA]</scope>
    <source>
        <strain evidence="10 11">Ren</strain>
    </source>
</reference>
<evidence type="ECO:0000256" key="3">
    <source>
        <dbReference type="ARBA" id="ARBA00022694"/>
    </source>
</evidence>
<evidence type="ECO:0000256" key="6">
    <source>
        <dbReference type="ARBA" id="ARBA00022833"/>
    </source>
</evidence>
<accession>A0A0F7PZ37</accession>
<feature type="binding site" evidence="8">
    <location>
        <position position="60"/>
    </location>
    <ligand>
        <name>Zn(2+)</name>
        <dbReference type="ChEBI" id="CHEBI:29105"/>
        <note>catalytic</note>
    </ligand>
</feature>
<keyword evidence="5 8" id="KW-0378">Hydrolase</keyword>
<feature type="binding site" evidence="8">
    <location>
        <position position="93"/>
    </location>
    <ligand>
        <name>Zn(2+)</name>
        <dbReference type="ChEBI" id="CHEBI:29105"/>
        <note>catalytic</note>
    </ligand>
</feature>
<dbReference type="InterPro" id="IPR058535">
    <property type="entry name" value="MafB19-deam"/>
</dbReference>
<dbReference type="InterPro" id="IPR016193">
    <property type="entry name" value="Cytidine_deaminase-like"/>
</dbReference>
<dbReference type="InterPro" id="IPR016192">
    <property type="entry name" value="APOBEC/CMP_deaminase_Zn-bd"/>
</dbReference>
<organism evidence="10 11">
    <name type="scientific">Ligilactobacillus salivarius str. Ren</name>
    <dbReference type="NCBI Taxonomy" id="1194971"/>
    <lineage>
        <taxon>Bacteria</taxon>
        <taxon>Bacillati</taxon>
        <taxon>Bacillota</taxon>
        <taxon>Bacilli</taxon>
        <taxon>Lactobacillales</taxon>
        <taxon>Lactobacillaceae</taxon>
        <taxon>Ligilactobacillus</taxon>
    </lineage>
</organism>
<proteinExistence type="inferred from homology"/>
<dbReference type="CDD" id="cd01285">
    <property type="entry name" value="nucleoside_deaminase"/>
    <property type="match status" value="1"/>
</dbReference>
<dbReference type="GO" id="GO:0002100">
    <property type="term" value="P:tRNA wobble adenosine to inosine editing"/>
    <property type="evidence" value="ECO:0007669"/>
    <property type="project" value="UniProtKB-UniRule"/>
</dbReference>
<dbReference type="PROSITE" id="PS00903">
    <property type="entry name" value="CYT_DCMP_DEAMINASES_1"/>
    <property type="match status" value="1"/>
</dbReference>
<evidence type="ECO:0000256" key="7">
    <source>
        <dbReference type="ARBA" id="ARBA00048045"/>
    </source>
</evidence>
<dbReference type="Gene3D" id="3.40.140.10">
    <property type="entry name" value="Cytidine Deaminase, domain 2"/>
    <property type="match status" value="1"/>
</dbReference>
<dbReference type="InterPro" id="IPR002125">
    <property type="entry name" value="CMP_dCMP_dom"/>
</dbReference>
<dbReference type="SUPFAM" id="SSF53927">
    <property type="entry name" value="Cytidine deaminase-like"/>
    <property type="match status" value="1"/>
</dbReference>
<dbReference type="PATRIC" id="fig|1194971.3.peg.1167"/>
<dbReference type="PANTHER" id="PTHR11079:SF202">
    <property type="entry name" value="TRNA-SPECIFIC ADENOSINE DEAMINASE"/>
    <property type="match status" value="1"/>
</dbReference>
<keyword evidence="3 8" id="KW-0819">tRNA processing</keyword>
<comment type="function">
    <text evidence="8">Catalyzes the deamination of adenosine to inosine at the wobble position 34 of tRNA(Arg2).</text>
</comment>
<dbReference type="Proteomes" id="UP000035027">
    <property type="component" value="Chromosome"/>
</dbReference>
<dbReference type="EC" id="3.5.4.33" evidence="8"/>
<comment type="cofactor">
    <cofactor evidence="8">
        <name>Zn(2+)</name>
        <dbReference type="ChEBI" id="CHEBI:29105"/>
    </cofactor>
    <text evidence="8">Binds 1 zinc ion per subunit.</text>
</comment>
<evidence type="ECO:0000313" key="11">
    <source>
        <dbReference type="Proteomes" id="UP000035027"/>
    </source>
</evidence>
<sequence>MIFLPLTDEQKVKFMKEALFEAKLAAKIGEVPIGCVIVKDGKIIGRGHNLREHSQNATLHAEMLAIEEANETVNSWRLVDTQLFVTLEPCPMCSGAIINSRIPEVYYGASDPKAGTVGTLMNLLEDSRFNHQSFVEKGILENECASILKDFFKSIRKKMKKKRKNRVKD</sequence>
<dbReference type="PROSITE" id="PS51747">
    <property type="entry name" value="CYT_DCMP_DEAMINASES_2"/>
    <property type="match status" value="1"/>
</dbReference>
<dbReference type="AlphaFoldDB" id="A0A0F7PZ37"/>
<comment type="subunit">
    <text evidence="2 8">Homodimer.</text>
</comment>
<dbReference type="HAMAP" id="MF_00972">
    <property type="entry name" value="tRNA_aden_deaminase"/>
    <property type="match status" value="1"/>
</dbReference>
<dbReference type="Pfam" id="PF14437">
    <property type="entry name" value="MafB19-deam"/>
    <property type="match status" value="1"/>
</dbReference>
<comment type="similarity">
    <text evidence="1">Belongs to the cytidine and deoxycytidylate deaminase family. ADAT2 subfamily.</text>
</comment>
<dbReference type="PANTHER" id="PTHR11079">
    <property type="entry name" value="CYTOSINE DEAMINASE FAMILY MEMBER"/>
    <property type="match status" value="1"/>
</dbReference>
<name>A0A0F7PZ37_9LACO</name>
<gene>
    <name evidence="8" type="primary">tadA</name>
    <name evidence="10" type="ORF">LsR_01163</name>
</gene>
<evidence type="ECO:0000259" key="9">
    <source>
        <dbReference type="PROSITE" id="PS51747"/>
    </source>
</evidence>
<dbReference type="GO" id="GO:0008270">
    <property type="term" value="F:zinc ion binding"/>
    <property type="evidence" value="ECO:0007669"/>
    <property type="project" value="UniProtKB-UniRule"/>
</dbReference>
<evidence type="ECO:0000256" key="4">
    <source>
        <dbReference type="ARBA" id="ARBA00022723"/>
    </source>
</evidence>
<dbReference type="GO" id="GO:0052717">
    <property type="term" value="F:tRNA-specific adenosine-34 deaminase activity"/>
    <property type="evidence" value="ECO:0007669"/>
    <property type="project" value="UniProtKB-UniRule"/>
</dbReference>
<protein>
    <recommendedName>
        <fullName evidence="8">tRNA-specific adenosine deaminase</fullName>
        <ecNumber evidence="8">3.5.4.33</ecNumber>
    </recommendedName>
</protein>
<evidence type="ECO:0000256" key="5">
    <source>
        <dbReference type="ARBA" id="ARBA00022801"/>
    </source>
</evidence>
<dbReference type="InterPro" id="IPR028883">
    <property type="entry name" value="tRNA_aden_deaminase"/>
</dbReference>
<dbReference type="NCBIfam" id="NF008113">
    <property type="entry name" value="PRK10860.1"/>
    <property type="match status" value="1"/>
</dbReference>
<evidence type="ECO:0000313" key="10">
    <source>
        <dbReference type="EMBL" id="AKI04710.1"/>
    </source>
</evidence>
<feature type="domain" description="CMP/dCMP-type deaminase" evidence="9">
    <location>
        <begin position="9"/>
        <end position="134"/>
    </location>
</feature>
<dbReference type="FunFam" id="3.40.140.10:FF:000005">
    <property type="entry name" value="tRNA-specific adenosine deaminase"/>
    <property type="match status" value="1"/>
</dbReference>
<evidence type="ECO:0000256" key="2">
    <source>
        <dbReference type="ARBA" id="ARBA00011738"/>
    </source>
</evidence>
<comment type="catalytic activity">
    <reaction evidence="7 8">
        <text>adenosine(34) in tRNA + H2O + H(+) = inosine(34) in tRNA + NH4(+)</text>
        <dbReference type="Rhea" id="RHEA:43168"/>
        <dbReference type="Rhea" id="RHEA-COMP:10373"/>
        <dbReference type="Rhea" id="RHEA-COMP:10374"/>
        <dbReference type="ChEBI" id="CHEBI:15377"/>
        <dbReference type="ChEBI" id="CHEBI:15378"/>
        <dbReference type="ChEBI" id="CHEBI:28938"/>
        <dbReference type="ChEBI" id="CHEBI:74411"/>
        <dbReference type="ChEBI" id="CHEBI:82852"/>
        <dbReference type="EC" id="3.5.4.33"/>
    </reaction>
</comment>
<feature type="active site" description="Proton donor" evidence="8">
    <location>
        <position position="62"/>
    </location>
</feature>
<keyword evidence="4 8" id="KW-0479">Metal-binding</keyword>
<feature type="binding site" evidence="8">
    <location>
        <position position="90"/>
    </location>
    <ligand>
        <name>Zn(2+)</name>
        <dbReference type="ChEBI" id="CHEBI:29105"/>
        <note>catalytic</note>
    </ligand>
</feature>
<keyword evidence="6 8" id="KW-0862">Zinc</keyword>
<evidence type="ECO:0000256" key="1">
    <source>
        <dbReference type="ARBA" id="ARBA00010669"/>
    </source>
</evidence>